<sequence length="225" mass="25919">MQGFKMFPWSATFSLEPQRVSQRSPAEMVAHTLMQELGSLLKGTERFCQVRAAQIRRRNSCVDYSWLAVTQQKPPYEIMPGELLELQELCLKIPPSQCGPVILRLRKLVKELEPEVTGVPRLFRLVLCDCLDEQHKDLTYRDRSLQARAIFWSQHRSQSAFSIGLASHQCLKKHWSNGAVGQNRETLCEEDEAWAEDEELGMVVPLRRRVRSMPDFSSIEESTQT</sequence>
<organism evidence="1 2">
    <name type="scientific">Hemibagrus guttatus</name>
    <dbReference type="NCBI Taxonomy" id="175788"/>
    <lineage>
        <taxon>Eukaryota</taxon>
        <taxon>Metazoa</taxon>
        <taxon>Chordata</taxon>
        <taxon>Craniata</taxon>
        <taxon>Vertebrata</taxon>
        <taxon>Euteleostomi</taxon>
        <taxon>Actinopterygii</taxon>
        <taxon>Neopterygii</taxon>
        <taxon>Teleostei</taxon>
        <taxon>Ostariophysi</taxon>
        <taxon>Siluriformes</taxon>
        <taxon>Bagridae</taxon>
        <taxon>Hemibagrus</taxon>
    </lineage>
</organism>
<gene>
    <name evidence="1" type="ORF">QTP70_017571</name>
</gene>
<dbReference type="AlphaFoldDB" id="A0AAE0QKG2"/>
<dbReference type="Proteomes" id="UP001274896">
    <property type="component" value="Unassembled WGS sequence"/>
</dbReference>
<dbReference type="EMBL" id="JAUCMX010000014">
    <property type="protein sequence ID" value="KAK3524070.1"/>
    <property type="molecule type" value="Genomic_DNA"/>
</dbReference>
<protein>
    <recommendedName>
        <fullName evidence="3">Protein RD3-like</fullName>
    </recommendedName>
</protein>
<evidence type="ECO:0000313" key="1">
    <source>
        <dbReference type="EMBL" id="KAK3524070.1"/>
    </source>
</evidence>
<dbReference type="PANTHER" id="PTHR28489:SF4">
    <property type="entry name" value="PROTEIN RD3-LIKE"/>
    <property type="match status" value="1"/>
</dbReference>
<accession>A0AAE0QKG2</accession>
<proteinExistence type="predicted"/>
<evidence type="ECO:0000313" key="2">
    <source>
        <dbReference type="Proteomes" id="UP001274896"/>
    </source>
</evidence>
<name>A0AAE0QKG2_9TELE</name>
<dbReference type="PANTHER" id="PTHR28489">
    <property type="entry name" value="RENTINAL DEGENERATION 3-LIKE"/>
    <property type="match status" value="1"/>
</dbReference>
<dbReference type="InterPro" id="IPR028092">
    <property type="entry name" value="RD3"/>
</dbReference>
<dbReference type="Pfam" id="PF14473">
    <property type="entry name" value="RD3"/>
    <property type="match status" value="1"/>
</dbReference>
<keyword evidence="2" id="KW-1185">Reference proteome</keyword>
<comment type="caution">
    <text evidence="1">The sequence shown here is derived from an EMBL/GenBank/DDBJ whole genome shotgun (WGS) entry which is preliminary data.</text>
</comment>
<reference evidence="1" key="1">
    <citation type="submission" date="2023-06" db="EMBL/GenBank/DDBJ databases">
        <title>Male Hemibagrus guttatus genome.</title>
        <authorList>
            <person name="Bian C."/>
        </authorList>
    </citation>
    <scope>NUCLEOTIDE SEQUENCE</scope>
    <source>
        <strain evidence="1">Male_cb2023</strain>
        <tissue evidence="1">Muscle</tissue>
    </source>
</reference>
<evidence type="ECO:0008006" key="3">
    <source>
        <dbReference type="Google" id="ProtNLM"/>
    </source>
</evidence>